<dbReference type="PANTHER" id="PTHR39947">
    <property type="entry name" value="IP19862P"/>
    <property type="match status" value="1"/>
</dbReference>
<dbReference type="RefSeq" id="XP_019627100.1">
    <property type="nucleotide sequence ID" value="XM_019771541.1"/>
</dbReference>
<protein>
    <submittedName>
        <fullName evidence="3">Uncharacterized protein LOC109471988</fullName>
    </submittedName>
</protein>
<feature type="transmembrane region" description="Helical" evidence="1">
    <location>
        <begin position="68"/>
        <end position="93"/>
    </location>
</feature>
<keyword evidence="1" id="KW-1133">Transmembrane helix</keyword>
<keyword evidence="2" id="KW-1185">Reference proteome</keyword>
<accession>A0A6P4YD58</accession>
<dbReference type="KEGG" id="bbel:109471988"/>
<dbReference type="Pfam" id="PF15038">
    <property type="entry name" value="Jiraiya"/>
    <property type="match status" value="1"/>
</dbReference>
<feature type="transmembrane region" description="Helical" evidence="1">
    <location>
        <begin position="170"/>
        <end position="192"/>
    </location>
</feature>
<proteinExistence type="predicted"/>
<name>A0A6P4YD58_BRABE</name>
<dbReference type="Proteomes" id="UP000515135">
    <property type="component" value="Unplaced"/>
</dbReference>
<dbReference type="GeneID" id="109471988"/>
<dbReference type="OrthoDB" id="10056560at2759"/>
<dbReference type="AlphaFoldDB" id="A0A6P4YD58"/>
<keyword evidence="1" id="KW-0472">Membrane</keyword>
<organism evidence="2 3">
    <name type="scientific">Branchiostoma belcheri</name>
    <name type="common">Amphioxus</name>
    <dbReference type="NCBI Taxonomy" id="7741"/>
    <lineage>
        <taxon>Eukaryota</taxon>
        <taxon>Metazoa</taxon>
        <taxon>Chordata</taxon>
        <taxon>Cephalochordata</taxon>
        <taxon>Leptocardii</taxon>
        <taxon>Amphioxiformes</taxon>
        <taxon>Branchiostomatidae</taxon>
        <taxon>Branchiostoma</taxon>
    </lineage>
</organism>
<gene>
    <name evidence="3" type="primary">LOC109471988</name>
</gene>
<keyword evidence="1" id="KW-0812">Transmembrane</keyword>
<dbReference type="InterPro" id="IPR029201">
    <property type="entry name" value="Jiraiya"/>
</dbReference>
<dbReference type="PANTHER" id="PTHR39947:SF1">
    <property type="entry name" value="IP19862P"/>
    <property type="match status" value="1"/>
</dbReference>
<evidence type="ECO:0000313" key="3">
    <source>
        <dbReference type="RefSeq" id="XP_019627100.1"/>
    </source>
</evidence>
<sequence length="258" mass="27661">MGSILMANHINHNHVNSTPLPTPTLSVPPGLQLTTPTLSTRSRHSFSLRDNGLSVTASRAALRVDRQLHLLGLISVLATFIAAIAVLLIFQLIQKQEQAATLASTVWVSRAAYDGLVDAGLGVATLVAVLDLCSVIVCVTQCYLSSRLSSTLHGEEKVYKLLKKSVGTRFIATASFFVSIPLLFVAIGLFMVLQTHSFPSILGMCILGAGLLFVGFVVVMSCYTWDRETGASKYGSYTLDTGGNKRLDSQSSELSTLV</sequence>
<evidence type="ECO:0000256" key="1">
    <source>
        <dbReference type="SAM" id="Phobius"/>
    </source>
</evidence>
<feature type="transmembrane region" description="Helical" evidence="1">
    <location>
        <begin position="119"/>
        <end position="144"/>
    </location>
</feature>
<feature type="transmembrane region" description="Helical" evidence="1">
    <location>
        <begin position="198"/>
        <end position="223"/>
    </location>
</feature>
<evidence type="ECO:0000313" key="2">
    <source>
        <dbReference type="Proteomes" id="UP000515135"/>
    </source>
</evidence>
<reference evidence="3" key="1">
    <citation type="submission" date="2025-08" db="UniProtKB">
        <authorList>
            <consortium name="RefSeq"/>
        </authorList>
    </citation>
    <scope>IDENTIFICATION</scope>
    <source>
        <tissue evidence="3">Gonad</tissue>
    </source>
</reference>